<keyword evidence="3" id="KW-1185">Reference proteome</keyword>
<dbReference type="RefSeq" id="WP_048643010.1">
    <property type="nucleotide sequence ID" value="NZ_CAXBGM010000042.1"/>
</dbReference>
<dbReference type="AlphaFoldDB" id="A0A0H4PIF5"/>
<reference evidence="2 3" key="1">
    <citation type="submission" date="2015-07" db="EMBL/GenBank/DDBJ databases">
        <authorList>
            <person name="Kim K.M."/>
        </authorList>
    </citation>
    <scope>NUCLEOTIDE SEQUENCE [LARGE SCALE GENOMIC DNA]</scope>
    <source>
        <strain evidence="2 3">KCTC 12363</strain>
    </source>
</reference>
<accession>A0A0H4PIF5</accession>
<sequence>MEKNNKNNKHDDFQKNSFTEAQNEAEDGKASKKPLKNVEVNDKKDEKAAKDKLYRAKNADKEVTSETDKYRRDNA</sequence>
<gene>
    <name evidence="2" type="ORF">CA2015_3446</name>
</gene>
<evidence type="ECO:0000256" key="1">
    <source>
        <dbReference type="SAM" id="MobiDB-lite"/>
    </source>
</evidence>
<name>A0A0H4PIF5_9BACT</name>
<dbReference type="EMBL" id="CP012040">
    <property type="protein sequence ID" value="AKP52835.1"/>
    <property type="molecule type" value="Genomic_DNA"/>
</dbReference>
<feature type="region of interest" description="Disordered" evidence="1">
    <location>
        <begin position="1"/>
        <end position="75"/>
    </location>
</feature>
<evidence type="ECO:0000313" key="2">
    <source>
        <dbReference type="EMBL" id="AKP52835.1"/>
    </source>
</evidence>
<protein>
    <submittedName>
        <fullName evidence="2">Uncharacterized protein</fullName>
    </submittedName>
</protein>
<feature type="compositionally biased region" description="Basic and acidic residues" evidence="1">
    <location>
        <begin position="1"/>
        <end position="14"/>
    </location>
</feature>
<organism evidence="2 3">
    <name type="scientific">Cyclobacterium amurskyense</name>
    <dbReference type="NCBI Taxonomy" id="320787"/>
    <lineage>
        <taxon>Bacteria</taxon>
        <taxon>Pseudomonadati</taxon>
        <taxon>Bacteroidota</taxon>
        <taxon>Cytophagia</taxon>
        <taxon>Cytophagales</taxon>
        <taxon>Cyclobacteriaceae</taxon>
        <taxon>Cyclobacterium</taxon>
    </lineage>
</organism>
<dbReference type="Proteomes" id="UP000036520">
    <property type="component" value="Chromosome"/>
</dbReference>
<dbReference type="OrthoDB" id="9988768at2"/>
<proteinExistence type="predicted"/>
<dbReference type="STRING" id="320787.CA2015_3446"/>
<dbReference type="KEGG" id="camu:CA2015_3446"/>
<evidence type="ECO:0000313" key="3">
    <source>
        <dbReference type="Proteomes" id="UP000036520"/>
    </source>
</evidence>
<feature type="compositionally biased region" description="Basic and acidic residues" evidence="1">
    <location>
        <begin position="39"/>
        <end position="75"/>
    </location>
</feature>